<gene>
    <name evidence="1" type="ORF">N7458_006446</name>
</gene>
<protein>
    <submittedName>
        <fullName evidence="1">Uncharacterized protein</fullName>
    </submittedName>
</protein>
<evidence type="ECO:0000313" key="1">
    <source>
        <dbReference type="EMBL" id="KAJ5449997.1"/>
    </source>
</evidence>
<name>A0AAD6G1Q8_9EURO</name>
<dbReference type="EMBL" id="JAPVEA010000006">
    <property type="protein sequence ID" value="KAJ5449997.1"/>
    <property type="molecule type" value="Genomic_DNA"/>
</dbReference>
<reference evidence="1" key="1">
    <citation type="submission" date="2022-12" db="EMBL/GenBank/DDBJ databases">
        <authorList>
            <person name="Petersen C."/>
        </authorList>
    </citation>
    <scope>NUCLEOTIDE SEQUENCE</scope>
    <source>
        <strain evidence="1">IBT 16125</strain>
    </source>
</reference>
<dbReference type="AlphaFoldDB" id="A0AAD6G1Q8"/>
<reference evidence="1" key="2">
    <citation type="journal article" date="2023" name="IMA Fungus">
        <title>Comparative genomic study of the Penicillium genus elucidates a diverse pangenome and 15 lateral gene transfer events.</title>
        <authorList>
            <person name="Petersen C."/>
            <person name="Sorensen T."/>
            <person name="Nielsen M.R."/>
            <person name="Sondergaard T.E."/>
            <person name="Sorensen J.L."/>
            <person name="Fitzpatrick D.A."/>
            <person name="Frisvad J.C."/>
            <person name="Nielsen K.L."/>
        </authorList>
    </citation>
    <scope>NUCLEOTIDE SEQUENCE</scope>
    <source>
        <strain evidence="1">IBT 16125</strain>
    </source>
</reference>
<evidence type="ECO:0000313" key="2">
    <source>
        <dbReference type="Proteomes" id="UP001213681"/>
    </source>
</evidence>
<accession>A0AAD6G1Q8</accession>
<dbReference type="Pfam" id="PF11951">
    <property type="entry name" value="Fungal_trans_2"/>
    <property type="match status" value="1"/>
</dbReference>
<proteinExistence type="predicted"/>
<organism evidence="1 2">
    <name type="scientific">Penicillium daleae</name>
    <dbReference type="NCBI Taxonomy" id="63821"/>
    <lineage>
        <taxon>Eukaryota</taxon>
        <taxon>Fungi</taxon>
        <taxon>Dikarya</taxon>
        <taxon>Ascomycota</taxon>
        <taxon>Pezizomycotina</taxon>
        <taxon>Eurotiomycetes</taxon>
        <taxon>Eurotiomycetidae</taxon>
        <taxon>Eurotiales</taxon>
        <taxon>Aspergillaceae</taxon>
        <taxon>Penicillium</taxon>
    </lineage>
</organism>
<keyword evidence="2" id="KW-1185">Reference proteome</keyword>
<dbReference type="InterPro" id="IPR021858">
    <property type="entry name" value="Fun_TF"/>
</dbReference>
<dbReference type="RefSeq" id="XP_056765532.1">
    <property type="nucleotide sequence ID" value="XM_056909828.1"/>
</dbReference>
<sequence>MSSFPLKNYSLLTSFTEKIILLLDKHANTSQSRSDTPWDINPTTGQSTIETAPSFGIEDGHLDIMERVYSLHTLARETGSLDPESISQALTIWDDLEHLEPPETLDSSDYFSLHASCVSALFVWLYLVVHPEGMKDEKVQTTVYTGLVNAENISDAEFFPFLLIPAFCLGIASIRQEDREFVRGVFGKAERSGISKRFREMVIESWNRWDSGVKRSWDWGDIFDGEKII</sequence>
<comment type="caution">
    <text evidence="1">The sequence shown here is derived from an EMBL/GenBank/DDBJ whole genome shotgun (WGS) entry which is preliminary data.</text>
</comment>
<dbReference type="Proteomes" id="UP001213681">
    <property type="component" value="Unassembled WGS sequence"/>
</dbReference>
<dbReference type="GeneID" id="81600071"/>